<reference evidence="2" key="1">
    <citation type="submission" date="2016-10" db="EMBL/GenBank/DDBJ databases">
        <title>Sequence of Gallionella enrichment culture.</title>
        <authorList>
            <person name="Poehlein A."/>
            <person name="Muehling M."/>
            <person name="Daniel R."/>
        </authorList>
    </citation>
    <scope>NUCLEOTIDE SEQUENCE</scope>
</reference>
<organism evidence="2">
    <name type="scientific">mine drainage metagenome</name>
    <dbReference type="NCBI Taxonomy" id="410659"/>
    <lineage>
        <taxon>unclassified sequences</taxon>
        <taxon>metagenomes</taxon>
        <taxon>ecological metagenomes</taxon>
    </lineage>
</organism>
<protein>
    <submittedName>
        <fullName evidence="2">Acetyltransferase (GNAT) family protein</fullName>
    </submittedName>
</protein>
<proteinExistence type="predicted"/>
<keyword evidence="2" id="KW-0808">Transferase</keyword>
<dbReference type="PANTHER" id="PTHR43792:SF1">
    <property type="entry name" value="N-ACETYLTRANSFERASE DOMAIN-CONTAINING PROTEIN"/>
    <property type="match status" value="1"/>
</dbReference>
<dbReference type="PROSITE" id="PS51186">
    <property type="entry name" value="GNAT"/>
    <property type="match status" value="1"/>
</dbReference>
<dbReference type="PANTHER" id="PTHR43792">
    <property type="entry name" value="GNAT FAMILY, PUTATIVE (AFU_ORTHOLOGUE AFUA_3G00765)-RELATED-RELATED"/>
    <property type="match status" value="1"/>
</dbReference>
<name>A0A1J5QDM3_9ZZZZ</name>
<sequence length="177" mass="19261">MIRTNRLLLRQWGLDEIDTTAALDLYSQEKVLRWLGAAPQPGADEAAAKEWIKGWATLHDGVRGLWAVVQLHADGTASGPPVGTALLAKLPRSDGEPSDASQIGWHFHPDVWGRGYATEATLAIIERARAGGLPEVHALVYPENFPSLALCDRIGMDRRGLTNEWDGVTAIDHVLAL</sequence>
<dbReference type="AlphaFoldDB" id="A0A1J5QDM3"/>
<dbReference type="InterPro" id="IPR051531">
    <property type="entry name" value="N-acetyltransferase"/>
</dbReference>
<dbReference type="InterPro" id="IPR016181">
    <property type="entry name" value="Acyl_CoA_acyltransferase"/>
</dbReference>
<accession>A0A1J5QDM3</accession>
<evidence type="ECO:0000313" key="2">
    <source>
        <dbReference type="EMBL" id="OIQ75619.1"/>
    </source>
</evidence>
<feature type="domain" description="N-acetyltransferase" evidence="1">
    <location>
        <begin position="9"/>
        <end position="177"/>
    </location>
</feature>
<dbReference type="InterPro" id="IPR000182">
    <property type="entry name" value="GNAT_dom"/>
</dbReference>
<dbReference type="SUPFAM" id="SSF55729">
    <property type="entry name" value="Acyl-CoA N-acyltransferases (Nat)"/>
    <property type="match status" value="1"/>
</dbReference>
<comment type="caution">
    <text evidence="2">The sequence shown here is derived from an EMBL/GenBank/DDBJ whole genome shotgun (WGS) entry which is preliminary data.</text>
</comment>
<dbReference type="GO" id="GO:0016747">
    <property type="term" value="F:acyltransferase activity, transferring groups other than amino-acyl groups"/>
    <property type="evidence" value="ECO:0007669"/>
    <property type="project" value="InterPro"/>
</dbReference>
<dbReference type="EMBL" id="MLJW01002110">
    <property type="protein sequence ID" value="OIQ75619.1"/>
    <property type="molecule type" value="Genomic_DNA"/>
</dbReference>
<dbReference type="Pfam" id="PF13302">
    <property type="entry name" value="Acetyltransf_3"/>
    <property type="match status" value="1"/>
</dbReference>
<gene>
    <name evidence="2" type="ORF">GALL_427120</name>
</gene>
<evidence type="ECO:0000259" key="1">
    <source>
        <dbReference type="PROSITE" id="PS51186"/>
    </source>
</evidence>
<dbReference type="Gene3D" id="3.40.630.30">
    <property type="match status" value="1"/>
</dbReference>